<dbReference type="SUPFAM" id="SSF52799">
    <property type="entry name" value="(Phosphotyrosine protein) phosphatases II"/>
    <property type="match status" value="1"/>
</dbReference>
<evidence type="ECO:0000313" key="6">
    <source>
        <dbReference type="EMBL" id="AFA52604.1"/>
    </source>
</evidence>
<dbReference type="PANTHER" id="PTHR10807:SF128">
    <property type="entry name" value="PHOSPHATIDYLINOSITOL-3,5-BISPHOSPHATE 3-PHOSPHATASE"/>
    <property type="match status" value="1"/>
</dbReference>
<dbReference type="PROSITE" id="PS00383">
    <property type="entry name" value="TYR_PHOSPHATASE_1"/>
    <property type="match status" value="1"/>
</dbReference>
<feature type="compositionally biased region" description="Low complexity" evidence="4">
    <location>
        <begin position="73"/>
        <end position="85"/>
    </location>
</feature>
<feature type="region of interest" description="Disordered" evidence="4">
    <location>
        <begin position="801"/>
        <end position="882"/>
    </location>
</feature>
<evidence type="ECO:0000256" key="2">
    <source>
        <dbReference type="PIRSR" id="PIRSR630564-1"/>
    </source>
</evidence>
<dbReference type="InterPro" id="IPR010569">
    <property type="entry name" value="Myotubularin-like_Pase_dom"/>
</dbReference>
<protein>
    <recommendedName>
        <fullName evidence="5">Myotubularin phosphatase domain-containing protein</fullName>
    </recommendedName>
</protein>
<dbReference type="InterPro" id="IPR011993">
    <property type="entry name" value="PH-like_dom_sf"/>
</dbReference>
<dbReference type="CDD" id="cd14507">
    <property type="entry name" value="PTP-MTM-like"/>
    <property type="match status" value="1"/>
</dbReference>
<dbReference type="GO" id="GO:0005737">
    <property type="term" value="C:cytoplasm"/>
    <property type="evidence" value="ECO:0007669"/>
    <property type="project" value="TreeGrafter"/>
</dbReference>
<evidence type="ECO:0000256" key="1">
    <source>
        <dbReference type="ARBA" id="ARBA00007471"/>
    </source>
</evidence>
<dbReference type="GO" id="GO:0046856">
    <property type="term" value="P:phosphatidylinositol dephosphorylation"/>
    <property type="evidence" value="ECO:0007669"/>
    <property type="project" value="TreeGrafter"/>
</dbReference>
<dbReference type="AlphaFoldDB" id="H6WBB6"/>
<feature type="binding site" evidence="3">
    <location>
        <begin position="531"/>
        <end position="537"/>
    </location>
    <ligand>
        <name>substrate</name>
    </ligand>
</feature>
<dbReference type="SMART" id="SM00404">
    <property type="entry name" value="PTPc_motif"/>
    <property type="match status" value="1"/>
</dbReference>
<dbReference type="Pfam" id="PF06602">
    <property type="entry name" value="Myotub-related"/>
    <property type="match status" value="1"/>
</dbReference>
<dbReference type="InterPro" id="IPR030564">
    <property type="entry name" value="Myotubularin"/>
</dbReference>
<name>H6WBB6_VAULI</name>
<evidence type="ECO:0000256" key="3">
    <source>
        <dbReference type="PIRSR" id="PIRSR630564-2"/>
    </source>
</evidence>
<dbReference type="PANTHER" id="PTHR10807">
    <property type="entry name" value="MYOTUBULARIN-RELATED"/>
    <property type="match status" value="1"/>
</dbReference>
<organism evidence="6">
    <name type="scientific">Vaucheria litorea</name>
    <name type="common">Yellow-green alga</name>
    <dbReference type="NCBI Taxonomy" id="109269"/>
    <lineage>
        <taxon>Eukaryota</taxon>
        <taxon>Sar</taxon>
        <taxon>Stramenopiles</taxon>
        <taxon>Ochrophyta</taxon>
        <taxon>PX clade</taxon>
        <taxon>Xanthophyceae</taxon>
        <taxon>Vaucheriales</taxon>
        <taxon>Vaucheriaceae</taxon>
        <taxon>Vaucheria</taxon>
    </lineage>
</organism>
<dbReference type="InterPro" id="IPR029021">
    <property type="entry name" value="Prot-tyrosine_phosphatase-like"/>
</dbReference>
<feature type="region of interest" description="Disordered" evidence="4">
    <location>
        <begin position="60"/>
        <end position="98"/>
    </location>
</feature>
<evidence type="ECO:0000256" key="4">
    <source>
        <dbReference type="SAM" id="MobiDB-lite"/>
    </source>
</evidence>
<dbReference type="EMBL" id="JQ062435">
    <property type="protein sequence ID" value="AFA52604.1"/>
    <property type="molecule type" value="Genomic_DNA"/>
</dbReference>
<feature type="active site" description="Phosphocysteine intermediate" evidence="2">
    <location>
        <position position="531"/>
    </location>
</feature>
<feature type="domain" description="Myotubularin phosphatase" evidence="5">
    <location>
        <begin position="308"/>
        <end position="725"/>
    </location>
</feature>
<dbReference type="SUPFAM" id="SSF50729">
    <property type="entry name" value="PH domain-like"/>
    <property type="match status" value="1"/>
</dbReference>
<proteinExistence type="inferred from homology"/>
<accession>H6WBB6</accession>
<dbReference type="Gene3D" id="2.30.29.30">
    <property type="entry name" value="Pleckstrin-homology domain (PH domain)/Phosphotyrosine-binding domain (PTB)"/>
    <property type="match status" value="1"/>
</dbReference>
<dbReference type="InterPro" id="IPR016130">
    <property type="entry name" value="Tyr_Pase_AS"/>
</dbReference>
<comment type="similarity">
    <text evidence="1">Belongs to the protein-tyrosine phosphatase family. Non-receptor class myotubularin subfamily.</text>
</comment>
<evidence type="ECO:0000259" key="5">
    <source>
        <dbReference type="PROSITE" id="PS51339"/>
    </source>
</evidence>
<feature type="binding site" evidence="3">
    <location>
        <begin position="468"/>
        <end position="469"/>
    </location>
    <ligand>
        <name>substrate</name>
    </ligand>
</feature>
<feature type="compositionally biased region" description="Basic and acidic residues" evidence="4">
    <location>
        <begin position="820"/>
        <end position="853"/>
    </location>
</feature>
<sequence length="882" mass="99774">MSLQRSRVNYALDIEAPDLDIDSLDPLSASILLDSVVPVPVKSTIIEEVETNSFTARKTELSNEHQKFSQIKSSVSPPRRVSPSPTRQTKKSEIFSPKIVNLSPSKRESYPSELNFSPPPPSVESENWILEENLEDEDNEGKVDEKLQTIPSFVGNTNGQIFNLPVLNRLSGELVVMNLLNTALQTLDEEICPGELIMTTYRILFIPRPEKISNLIGFGHLKSSYFSIPLGLVDRIERDRKIKNGVSSMDLGVGISIYTKDLRFLRIVLQREIDTDRVFSALFSYSFPSQLDYLFTFSHRPNSEVYACSFAYSALREFERQGVLLTRSDGSKSPWRLSALNRYYELCGSYPKLLVVPESVSDKDLAYIASFRSENRVPALSWGRASDSASIWRSSQPKVGMQKASSWHDEKMLETLYESGRYDRKDFQLPIIDCRPKANAMANMAAGYGYEGATSYPNTRLSFMDIGNIHVMRQSLAKIEHLALNPHTLDVKWSTLIEDAGWLGHVRAVLSASWITAYHAHYDRCPVLVHCSHGWDRTSQVVSIAQILLDPYFRTMDGFRVLVEKDWLSFGHPFQLRIAHGSARMGGKDDQRSPIFLQFLDCTYQLMNQVGCHGGMFPSAFEFNGRFLLCIADHLHSCRFGNFLLDNEKDRKAAKINERCASLWHFLEAKKEAFLSPFYTWKSPESGQNEASVVGPELASRVGYGVLLPSLPALLRRVCLWQDYYLRWSVKPSFSGFPQCLHDALRDEDGTINATLPAFLKSNFSEYNPEIEPDLFIEDYECASDEMEGWLKLARRSMTSAKNEAEMTPDSPPETQAAELKAENERLKAKIENLKGKLSKLEDERTSRPKADEDGPAALEEAETKPNKRESADPFEGLDEQG</sequence>
<reference evidence="6" key="1">
    <citation type="journal article" date="2012" name="Mol. Biol. Evol.">
        <title>Transcriptomic Evidence for the Expression of Horizontally Transferred Algal Nuclear Genes in the Photosynthetic Sea Slug, Elysia chlorotica.</title>
        <authorList>
            <person name="Pierce S.K."/>
            <person name="Fang X."/>
            <person name="Schwartz J.A."/>
            <person name="Jiang X."/>
            <person name="Zhao W."/>
            <person name="Curtis N.E."/>
            <person name="Kocot K.M."/>
            <person name="Yang B."/>
            <person name="Wang J."/>
        </authorList>
    </citation>
    <scope>NUCLEOTIDE SEQUENCE</scope>
</reference>
<dbReference type="PROSITE" id="PS51339">
    <property type="entry name" value="PPASE_MYOTUBULARIN"/>
    <property type="match status" value="1"/>
</dbReference>
<dbReference type="GO" id="GO:0004438">
    <property type="term" value="F:phosphatidylinositol-3-phosphate phosphatase activity"/>
    <property type="evidence" value="ECO:0007669"/>
    <property type="project" value="TreeGrafter"/>
</dbReference>
<feature type="compositionally biased region" description="Basic and acidic residues" evidence="4">
    <location>
        <begin position="862"/>
        <end position="872"/>
    </location>
</feature>
<dbReference type="InterPro" id="IPR003595">
    <property type="entry name" value="Tyr_Pase_cat"/>
</dbReference>
<dbReference type="GO" id="GO:0016020">
    <property type="term" value="C:membrane"/>
    <property type="evidence" value="ECO:0007669"/>
    <property type="project" value="TreeGrafter"/>
</dbReference>